<evidence type="ECO:0000313" key="3">
    <source>
        <dbReference type="Proteomes" id="UP000220752"/>
    </source>
</evidence>
<dbReference type="Pfam" id="PF13479">
    <property type="entry name" value="AAA_24"/>
    <property type="match status" value="1"/>
</dbReference>
<keyword evidence="3" id="KW-1185">Reference proteome</keyword>
<name>A0A2A6Z730_9FIRM</name>
<gene>
    <name evidence="2" type="ORF">CGS46_11545</name>
</gene>
<reference evidence="2 3" key="1">
    <citation type="journal article" date="2017" name="Front. Microbiol.">
        <title>New Insights into the Diversity of the Genus Faecalibacterium.</title>
        <authorList>
            <person name="Benevides L."/>
            <person name="Burman S."/>
            <person name="Martin R."/>
            <person name="Robert V."/>
            <person name="Thomas M."/>
            <person name="Miquel S."/>
            <person name="Chain F."/>
            <person name="Sokol H."/>
            <person name="Bermudez-Humaran L.G."/>
            <person name="Morrison M."/>
            <person name="Langella P."/>
            <person name="Azevedo V.A."/>
            <person name="Chatel J.M."/>
            <person name="Soares S."/>
        </authorList>
    </citation>
    <scope>NUCLEOTIDE SEQUENCE [LARGE SCALE GENOMIC DNA]</scope>
    <source>
        <strain evidence="3">CNCM I-4540</strain>
    </source>
</reference>
<protein>
    <recommendedName>
        <fullName evidence="4">ATP-binding protein</fullName>
    </recommendedName>
</protein>
<dbReference type="Proteomes" id="UP000220752">
    <property type="component" value="Unassembled WGS sequence"/>
</dbReference>
<evidence type="ECO:0000256" key="1">
    <source>
        <dbReference type="SAM" id="MobiDB-lite"/>
    </source>
</evidence>
<evidence type="ECO:0000313" key="2">
    <source>
        <dbReference type="EMBL" id="PDX57171.1"/>
    </source>
</evidence>
<comment type="caution">
    <text evidence="2">The sequence shown here is derived from an EMBL/GenBank/DDBJ whole genome shotgun (WGS) entry which is preliminary data.</text>
</comment>
<accession>A0A2A6Z730</accession>
<organism evidence="2 3">
    <name type="scientific">Faecalibacterium langellae</name>
    <dbReference type="NCBI Taxonomy" id="3435293"/>
    <lineage>
        <taxon>Bacteria</taxon>
        <taxon>Bacillati</taxon>
        <taxon>Bacillota</taxon>
        <taxon>Clostridia</taxon>
        <taxon>Eubacteriales</taxon>
        <taxon>Oscillospiraceae</taxon>
        <taxon>Faecalibacterium</taxon>
    </lineage>
</organism>
<sequence length="369" mass="40256">MSKYAVTAGVQDSPVKTVLYGPEGIGKSTFASHFPNPVFIDTEGGTKRLNVARLPQPTSWAMLLDEVAEVRKGSIPCGTLVIDTADWAERLCIQAVCAKAKVNGIEDFGYGKGYTYVKEEFGKLLDALEEVLQAGHNVVVLAHAAITKFEQPDAVGNYDRWSMKTSKQVAPLLREWCDMLLFANYKTVVEKVGDGKNAKSKASGGRRVLYTAHHPCWDAKNRFDLPEEVPFDYASIAACIPGSSAQKAPSQRELAAKQTEGVPVPKAEADILPSQQQEAKPVAQPQPAPLQESSEKNVLLSLGVPEKLAALMSANKVSCEELQGVVGKRGYFPEDMPIKDYPADFVEGCLIAAWPQVFQMVLDNRDIPF</sequence>
<dbReference type="EMBL" id="NMTQ01000037">
    <property type="protein sequence ID" value="PDX57171.1"/>
    <property type="molecule type" value="Genomic_DNA"/>
</dbReference>
<proteinExistence type="predicted"/>
<dbReference type="AlphaFoldDB" id="A0A2A6Z730"/>
<evidence type="ECO:0008006" key="4">
    <source>
        <dbReference type="Google" id="ProtNLM"/>
    </source>
</evidence>
<feature type="region of interest" description="Disordered" evidence="1">
    <location>
        <begin position="274"/>
        <end position="294"/>
    </location>
</feature>